<dbReference type="EMBL" id="CM046397">
    <property type="protein sequence ID" value="KAI8534408.1"/>
    <property type="molecule type" value="Genomic_DNA"/>
</dbReference>
<sequence length="54" mass="6227">MFIGYILVKDTGFDDLYPMNRIFFRIEVLINFYGVMGWLNGANCFRAPCVSGIK</sequence>
<evidence type="ECO:0000313" key="1">
    <source>
        <dbReference type="EMBL" id="KAI8534408.1"/>
    </source>
</evidence>
<organism evidence="1 2">
    <name type="scientific">Rhododendron molle</name>
    <name type="common">Chinese azalea</name>
    <name type="synonym">Azalea mollis</name>
    <dbReference type="NCBI Taxonomy" id="49168"/>
    <lineage>
        <taxon>Eukaryota</taxon>
        <taxon>Viridiplantae</taxon>
        <taxon>Streptophyta</taxon>
        <taxon>Embryophyta</taxon>
        <taxon>Tracheophyta</taxon>
        <taxon>Spermatophyta</taxon>
        <taxon>Magnoliopsida</taxon>
        <taxon>eudicotyledons</taxon>
        <taxon>Gunneridae</taxon>
        <taxon>Pentapetalae</taxon>
        <taxon>asterids</taxon>
        <taxon>Ericales</taxon>
        <taxon>Ericaceae</taxon>
        <taxon>Ericoideae</taxon>
        <taxon>Rhodoreae</taxon>
        <taxon>Rhododendron</taxon>
    </lineage>
</organism>
<protein>
    <submittedName>
        <fullName evidence="1">Uncharacterized protein</fullName>
    </submittedName>
</protein>
<comment type="caution">
    <text evidence="1">The sequence shown here is derived from an EMBL/GenBank/DDBJ whole genome shotgun (WGS) entry which is preliminary data.</text>
</comment>
<proteinExistence type="predicted"/>
<reference evidence="1" key="1">
    <citation type="submission" date="2022-02" db="EMBL/GenBank/DDBJ databases">
        <title>Plant Genome Project.</title>
        <authorList>
            <person name="Zhang R.-G."/>
        </authorList>
    </citation>
    <scope>NUCLEOTIDE SEQUENCE</scope>
    <source>
        <strain evidence="1">AT1</strain>
    </source>
</reference>
<evidence type="ECO:0000313" key="2">
    <source>
        <dbReference type="Proteomes" id="UP001062846"/>
    </source>
</evidence>
<gene>
    <name evidence="1" type="ORF">RHMOL_Rhmol10G0087100</name>
</gene>
<dbReference type="Proteomes" id="UP001062846">
    <property type="component" value="Chromosome 10"/>
</dbReference>
<keyword evidence="2" id="KW-1185">Reference proteome</keyword>
<name>A0ACC0M031_RHOML</name>
<accession>A0ACC0M031</accession>